<dbReference type="STRING" id="51511.ENSCSAVP00000006306"/>
<dbReference type="PANTHER" id="PTHR22674">
    <property type="entry name" value="NTPASE, KAP FAMILY P-LOOP DOMAIN-CONTAINING 1"/>
    <property type="match status" value="1"/>
</dbReference>
<organism evidence="1 2">
    <name type="scientific">Ciona savignyi</name>
    <name type="common">Pacific transparent sea squirt</name>
    <dbReference type="NCBI Taxonomy" id="51511"/>
    <lineage>
        <taxon>Eukaryota</taxon>
        <taxon>Metazoa</taxon>
        <taxon>Chordata</taxon>
        <taxon>Tunicata</taxon>
        <taxon>Ascidiacea</taxon>
        <taxon>Phlebobranchia</taxon>
        <taxon>Cionidae</taxon>
        <taxon>Ciona</taxon>
    </lineage>
</organism>
<evidence type="ECO:0000313" key="1">
    <source>
        <dbReference type="Ensembl" id="ENSCSAVP00000006306.1"/>
    </source>
</evidence>
<dbReference type="GeneTree" id="ENSGT00650000093443"/>
<reference evidence="2" key="1">
    <citation type="submission" date="2003-08" db="EMBL/GenBank/DDBJ databases">
        <authorList>
            <person name="Birren B."/>
            <person name="Nusbaum C."/>
            <person name="Abebe A."/>
            <person name="Abouelleil A."/>
            <person name="Adekoya E."/>
            <person name="Ait-zahra M."/>
            <person name="Allen N."/>
            <person name="Allen T."/>
            <person name="An P."/>
            <person name="Anderson M."/>
            <person name="Anderson S."/>
            <person name="Arachchi H."/>
            <person name="Armbruster J."/>
            <person name="Bachantsang P."/>
            <person name="Baldwin J."/>
            <person name="Barry A."/>
            <person name="Bayul T."/>
            <person name="Blitshsteyn B."/>
            <person name="Bloom T."/>
            <person name="Blye J."/>
            <person name="Boguslavskiy L."/>
            <person name="Borowsky M."/>
            <person name="Boukhgalter B."/>
            <person name="Brunache A."/>
            <person name="Butler J."/>
            <person name="Calixte N."/>
            <person name="Calvo S."/>
            <person name="Camarata J."/>
            <person name="Campo K."/>
            <person name="Chang J."/>
            <person name="Cheshatsang Y."/>
            <person name="Citroen M."/>
            <person name="Collymore A."/>
            <person name="Considine T."/>
            <person name="Cook A."/>
            <person name="Cooke P."/>
            <person name="Corum B."/>
            <person name="Cuomo C."/>
            <person name="David R."/>
            <person name="Dawoe T."/>
            <person name="Degray S."/>
            <person name="Dodge S."/>
            <person name="Dooley K."/>
            <person name="Dorje P."/>
            <person name="Dorjee K."/>
            <person name="Dorris L."/>
            <person name="Duffey N."/>
            <person name="Dupes A."/>
            <person name="Elkins T."/>
            <person name="Engels R."/>
            <person name="Erickson J."/>
            <person name="Farina A."/>
            <person name="Faro S."/>
            <person name="Ferreira P."/>
            <person name="Fischer H."/>
            <person name="Fitzgerald M."/>
            <person name="Foley K."/>
            <person name="Gage D."/>
            <person name="Galagan J."/>
            <person name="Gearin G."/>
            <person name="Gnerre S."/>
            <person name="Gnirke A."/>
            <person name="Goyette A."/>
            <person name="Graham J."/>
            <person name="Grandbois E."/>
            <person name="Gyaltsen K."/>
            <person name="Hafez N."/>
            <person name="Hagopian D."/>
            <person name="Hagos B."/>
            <person name="Hall J."/>
            <person name="Hatcher B."/>
            <person name="Heller A."/>
            <person name="Higgins H."/>
            <person name="Honan T."/>
            <person name="Horn A."/>
            <person name="Houde N."/>
            <person name="Hughes L."/>
            <person name="Hulme W."/>
            <person name="Husby E."/>
            <person name="Iliev I."/>
            <person name="Jaffe D."/>
            <person name="Jones C."/>
            <person name="Kamal M."/>
            <person name="Kamat A."/>
            <person name="Kamvysselis M."/>
            <person name="Karlsson E."/>
            <person name="Kells C."/>
            <person name="Kieu A."/>
            <person name="Kisner P."/>
            <person name="Kodira C."/>
            <person name="Kulbokas E."/>
            <person name="Labutti K."/>
            <person name="Lama D."/>
            <person name="Landers T."/>
            <person name="Leger J."/>
            <person name="Levine S."/>
            <person name="Lewis D."/>
            <person name="Lewis T."/>
            <person name="Lindblad-toh K."/>
            <person name="Liu X."/>
            <person name="Lokyitsang T."/>
            <person name="Lokyitsang Y."/>
            <person name="Lucien O."/>
            <person name="Lui A."/>
            <person name="Ma L.J."/>
            <person name="Mabbitt R."/>
            <person name="Macdonald J."/>
            <person name="Maclean C."/>
            <person name="Major J."/>
            <person name="Manning J."/>
            <person name="Marabella R."/>
            <person name="Maru K."/>
            <person name="Matthews C."/>
            <person name="Mauceli E."/>
            <person name="Mccarthy M."/>
            <person name="Mcdonough S."/>
            <person name="Mcghee T."/>
            <person name="Meldrim J."/>
            <person name="Meneus L."/>
            <person name="Mesirov J."/>
            <person name="Mihalev A."/>
            <person name="Mihova T."/>
            <person name="Mikkelsen T."/>
            <person name="Mlenga V."/>
            <person name="Moru K."/>
            <person name="Mozes J."/>
            <person name="Mulrain L."/>
            <person name="Munson G."/>
            <person name="Naylor J."/>
            <person name="Newes C."/>
            <person name="Nguyen C."/>
            <person name="Nguyen N."/>
            <person name="Nguyen T."/>
            <person name="Nicol R."/>
            <person name="Nielsen C."/>
            <person name="Nizzari M."/>
            <person name="Norbu C."/>
            <person name="Norbu N."/>
            <person name="O'donnell P."/>
            <person name="Okoawo O."/>
            <person name="O'leary S."/>
            <person name="Omotosho B."/>
            <person name="O'neill K."/>
            <person name="Osman S."/>
            <person name="Parker S."/>
            <person name="Perrin D."/>
            <person name="Phunkhang P."/>
            <person name="Piqani B."/>
            <person name="Purcell S."/>
            <person name="Rachupka T."/>
            <person name="Ramasamy U."/>
            <person name="Rameau R."/>
            <person name="Ray V."/>
            <person name="Raymond C."/>
            <person name="Retta R."/>
            <person name="Richardson S."/>
            <person name="Rise C."/>
            <person name="Rodriguez J."/>
            <person name="Rogers J."/>
            <person name="Rogov P."/>
            <person name="Rutman M."/>
            <person name="Schupbach R."/>
            <person name="Seaman C."/>
            <person name="Settipalli S."/>
            <person name="Sharpe T."/>
            <person name="Sheridan J."/>
            <person name="Sherpa N."/>
            <person name="Shi J."/>
            <person name="Smirnov S."/>
            <person name="Smith C."/>
            <person name="Sougnez C."/>
            <person name="Spencer B."/>
            <person name="Stalker J."/>
            <person name="Stange-thomann N."/>
            <person name="Stavropoulos S."/>
            <person name="Stetson K."/>
            <person name="Stone C."/>
            <person name="Stone S."/>
            <person name="Stubbs M."/>
            <person name="Talamas J."/>
            <person name="Tchuinga P."/>
            <person name="Tenzing P."/>
            <person name="Tesfaye S."/>
            <person name="Theodore J."/>
            <person name="Thoulutsang Y."/>
            <person name="Topham K."/>
            <person name="Towey S."/>
            <person name="Tsamla T."/>
            <person name="Tsomo N."/>
            <person name="Vallee D."/>
            <person name="Vassiliev H."/>
            <person name="Venkataraman V."/>
            <person name="Vinson J."/>
            <person name="Vo A."/>
            <person name="Wade C."/>
            <person name="Wang S."/>
            <person name="Wangchuk T."/>
            <person name="Wangdi T."/>
            <person name="Whittaker C."/>
            <person name="Wilkinson J."/>
            <person name="Wu Y."/>
            <person name="Wyman D."/>
            <person name="Yadav S."/>
            <person name="Yang S."/>
            <person name="Yang X."/>
            <person name="Yeager S."/>
            <person name="Yee E."/>
            <person name="Young G."/>
            <person name="Zainoun J."/>
            <person name="Zembeck L."/>
            <person name="Zimmer A."/>
            <person name="Zody M."/>
            <person name="Lander E."/>
        </authorList>
    </citation>
    <scope>NUCLEOTIDE SEQUENCE [LARGE SCALE GENOMIC DNA]</scope>
</reference>
<dbReference type="AlphaFoldDB" id="H2YLV4"/>
<name>H2YLV4_CIOSA</name>
<dbReference type="InParanoid" id="H2YLV4"/>
<protein>
    <submittedName>
        <fullName evidence="1">Uncharacterized protein</fullName>
    </submittedName>
</protein>
<dbReference type="InterPro" id="IPR052754">
    <property type="entry name" value="NTPase_KAP_P-loop"/>
</dbReference>
<dbReference type="Proteomes" id="UP000007875">
    <property type="component" value="Unassembled WGS sequence"/>
</dbReference>
<proteinExistence type="predicted"/>
<dbReference type="HOGENOM" id="CLU_1694874_0_0_1"/>
<dbReference type="PANTHER" id="PTHR22674:SF6">
    <property type="entry name" value="NTPASE KAP FAMILY P-LOOP DOMAIN-CONTAINING PROTEIN 1"/>
    <property type="match status" value="1"/>
</dbReference>
<sequence length="155" mass="17518">MDAGAGPSSMPPTIGRNVKDARDVVGWVVLTDQWPYRVSYLLQVIEDADQRSNAGRRSETIADDVTLMTIYQNSVIPEINSNLNVNEATLLSLDGDPDLFLGFLQNFSITKRRALELKSVTVNLDYSLRQNIALFRSLVDLQKDQRDSKEYDYCK</sequence>
<dbReference type="Ensembl" id="ENSCSAVT00000006385.1">
    <property type="protein sequence ID" value="ENSCSAVP00000006306.1"/>
    <property type="gene ID" value="ENSCSAVG00000003774.1"/>
</dbReference>
<dbReference type="eggNOG" id="ENOG502SDD2">
    <property type="taxonomic scope" value="Eukaryota"/>
</dbReference>
<keyword evidence="2" id="KW-1185">Reference proteome</keyword>
<reference evidence="1" key="2">
    <citation type="submission" date="2025-08" db="UniProtKB">
        <authorList>
            <consortium name="Ensembl"/>
        </authorList>
    </citation>
    <scope>IDENTIFICATION</scope>
</reference>
<evidence type="ECO:0000313" key="2">
    <source>
        <dbReference type="Proteomes" id="UP000007875"/>
    </source>
</evidence>
<accession>H2YLV4</accession>
<dbReference type="OMA" id="HAIFKSA"/>
<reference evidence="1" key="3">
    <citation type="submission" date="2025-09" db="UniProtKB">
        <authorList>
            <consortium name="Ensembl"/>
        </authorList>
    </citation>
    <scope>IDENTIFICATION</scope>
</reference>